<protein>
    <submittedName>
        <fullName evidence="2">Uncharacterized protein</fullName>
    </submittedName>
</protein>
<feature type="compositionally biased region" description="Basic and acidic residues" evidence="1">
    <location>
        <begin position="226"/>
        <end position="236"/>
    </location>
</feature>
<dbReference type="EMBL" id="VBQZ03000106">
    <property type="protein sequence ID" value="MXQ94173.1"/>
    <property type="molecule type" value="Genomic_DNA"/>
</dbReference>
<accession>A0A6B0S440</accession>
<keyword evidence="3" id="KW-1185">Reference proteome</keyword>
<dbReference type="AlphaFoldDB" id="A0A6B0S440"/>
<name>A0A6B0S440_9CETA</name>
<reference evidence="2" key="1">
    <citation type="submission" date="2019-10" db="EMBL/GenBank/DDBJ databases">
        <title>The sequence and de novo assembly of the wild yak genome.</title>
        <authorList>
            <person name="Liu Y."/>
        </authorList>
    </citation>
    <scope>NUCLEOTIDE SEQUENCE [LARGE SCALE GENOMIC DNA]</scope>
    <source>
        <strain evidence="2">WY2019</strain>
    </source>
</reference>
<proteinExistence type="predicted"/>
<sequence length="354" mass="38539">MSSTHGQPLLCTVRLVDLGHQGPESSCSELFLSEKTNTLVSLPPQAPLQALDTMATERAGSASGLTLPVMRSPAFACGPCERDSSGLHLAGEEPQVRKTAEEIQALGQEILTGQLLTQTSSDGALVERGCGQSLTGGLREDEEEKALKAFRILSYRICSPYGAHGVVCPRAMRVDWMEEQKEVMLEDTRKPVRHLPLKPNGVLRNGGAVTVALLGGLWTAQMRQEMTEKQAPDKAPKSPSPVVSRGTACGHHFTATETATLGLRPESTLPRLENPQLSDSRVEVLELSEQASPRNYQRRKWCHVSHSPLNSATNRDFGFADRSEQKVQNVRKSVSDVQEKTEGPLSNGWVIKAT</sequence>
<evidence type="ECO:0000313" key="3">
    <source>
        <dbReference type="Proteomes" id="UP000322234"/>
    </source>
</evidence>
<evidence type="ECO:0000313" key="2">
    <source>
        <dbReference type="EMBL" id="MXQ94173.1"/>
    </source>
</evidence>
<organism evidence="2 3">
    <name type="scientific">Bos mutus</name>
    <name type="common">wild yak</name>
    <dbReference type="NCBI Taxonomy" id="72004"/>
    <lineage>
        <taxon>Eukaryota</taxon>
        <taxon>Metazoa</taxon>
        <taxon>Chordata</taxon>
        <taxon>Craniata</taxon>
        <taxon>Vertebrata</taxon>
        <taxon>Euteleostomi</taxon>
        <taxon>Mammalia</taxon>
        <taxon>Eutheria</taxon>
        <taxon>Laurasiatheria</taxon>
        <taxon>Artiodactyla</taxon>
        <taxon>Ruminantia</taxon>
        <taxon>Pecora</taxon>
        <taxon>Bovidae</taxon>
        <taxon>Bovinae</taxon>
        <taxon>Bos</taxon>
    </lineage>
</organism>
<comment type="caution">
    <text evidence="2">The sequence shown here is derived from an EMBL/GenBank/DDBJ whole genome shotgun (WGS) entry which is preliminary data.</text>
</comment>
<feature type="region of interest" description="Disordered" evidence="1">
    <location>
        <begin position="334"/>
        <end position="354"/>
    </location>
</feature>
<feature type="region of interest" description="Disordered" evidence="1">
    <location>
        <begin position="226"/>
        <end position="246"/>
    </location>
</feature>
<evidence type="ECO:0000256" key="1">
    <source>
        <dbReference type="SAM" id="MobiDB-lite"/>
    </source>
</evidence>
<gene>
    <name evidence="2" type="ORF">E5288_WYG010395</name>
</gene>
<dbReference type="Proteomes" id="UP000322234">
    <property type="component" value="Unassembled WGS sequence"/>
</dbReference>